<organism evidence="1 2">
    <name type="scientific">Corynebacterium sanguinis</name>
    <dbReference type="NCBI Taxonomy" id="2594913"/>
    <lineage>
        <taxon>Bacteria</taxon>
        <taxon>Bacillati</taxon>
        <taxon>Actinomycetota</taxon>
        <taxon>Actinomycetes</taxon>
        <taxon>Mycobacteriales</taxon>
        <taxon>Corynebacteriaceae</taxon>
        <taxon>Corynebacterium</taxon>
    </lineage>
</organism>
<proteinExistence type="predicted"/>
<name>A0A6C1TVR7_9CORY</name>
<sequence length="323" mass="35085">MDRFSEEVRTLRSERERVREQLFSAIIAELPQGAGMFPRDSNKVSHELIDALTYIFLTSSRTATLPESTLHTLRAWALDLRRYGFPPTAYAVFARLIRQVLSAGIEARFVLEDAAAEMARTAHAADVEGVPAAAAARVTAVRPEGGIHVVRLEAGFPLGYRPGQFMPVLQVGRQGVWRNLAPALPANPFCQLEFHVTCEIEVQVGDYVTLGAARGVWPSFARSELSVTAVGSGTAAAKAIVFHALEMPQPPRVRLALLGEVAQRSTFERLAAVCEWFSIVETPSTSGEVVYCGPEVDIAALNPPPGVLRVCPDAPEKWSVPAS</sequence>
<evidence type="ECO:0000313" key="2">
    <source>
        <dbReference type="Proteomes" id="UP000336646"/>
    </source>
</evidence>
<dbReference type="EMBL" id="RXIR01000018">
    <property type="protein sequence ID" value="TVS27658.1"/>
    <property type="molecule type" value="Genomic_DNA"/>
</dbReference>
<reference evidence="1 2" key="1">
    <citation type="submission" date="2018-12" db="EMBL/GenBank/DDBJ databases">
        <title>Corynebacterium sanguinis sp. nov., a clinically-associated and environmental corynebacterium.</title>
        <authorList>
            <person name="Gonzales-Siles L."/>
            <person name="Jaen-Luchoro D."/>
            <person name="Cardew S."/>
            <person name="Inganas E."/>
            <person name="Ohlen M."/>
            <person name="Jensie-Markopolous S."/>
            <person name="Pinyeiro-Iglesias B."/>
            <person name="Molin K."/>
            <person name="Skovbjerg S."/>
            <person name="Svensson-Stadler L."/>
            <person name="Funke G."/>
            <person name="Moore E.R.B."/>
        </authorList>
    </citation>
    <scope>NUCLEOTIDE SEQUENCE [LARGE SCALE GENOMIC DNA]</scope>
    <source>
        <strain evidence="1 2">58734</strain>
    </source>
</reference>
<dbReference type="Proteomes" id="UP000336646">
    <property type="component" value="Unassembled WGS sequence"/>
</dbReference>
<dbReference type="OrthoDB" id="3213438at2"/>
<dbReference type="AlphaFoldDB" id="A0A6C1TVR7"/>
<evidence type="ECO:0000313" key="1">
    <source>
        <dbReference type="EMBL" id="TVS27658.1"/>
    </source>
</evidence>
<gene>
    <name evidence="1" type="ORF">EKI59_08540</name>
</gene>
<dbReference type="RefSeq" id="WP_144740245.1">
    <property type="nucleotide sequence ID" value="NZ_JALXKN010000003.1"/>
</dbReference>
<comment type="caution">
    <text evidence="1">The sequence shown here is derived from an EMBL/GenBank/DDBJ whole genome shotgun (WGS) entry which is preliminary data.</text>
</comment>
<protein>
    <recommendedName>
        <fullName evidence="3">FAD-binding FR-type domain-containing protein</fullName>
    </recommendedName>
</protein>
<accession>A0A6C1TVR7</accession>
<evidence type="ECO:0008006" key="3">
    <source>
        <dbReference type="Google" id="ProtNLM"/>
    </source>
</evidence>